<dbReference type="RefSeq" id="WP_227118343.1">
    <property type="nucleotide sequence ID" value="NZ_LT598928.1"/>
</dbReference>
<dbReference type="NCBIfam" id="TIGR00277">
    <property type="entry name" value="HDIG"/>
    <property type="match status" value="1"/>
</dbReference>
<dbReference type="PANTHER" id="PTHR38659:SF1">
    <property type="entry name" value="METAL DEPENDENT PHOSPHOHYDROLASE"/>
    <property type="match status" value="1"/>
</dbReference>
<dbReference type="InterPro" id="IPR006675">
    <property type="entry name" value="HDIG_dom"/>
</dbReference>
<evidence type="ECO:0000259" key="1">
    <source>
        <dbReference type="Pfam" id="PF01966"/>
    </source>
</evidence>
<reference evidence="2" key="1">
    <citation type="submission" date="2016-04" db="EMBL/GenBank/DDBJ databases">
        <authorList>
            <person name="Evans L.H."/>
            <person name="Alamgir A."/>
            <person name="Owens N."/>
            <person name="Weber N.D."/>
            <person name="Virtaneva K."/>
            <person name="Barbian K."/>
            <person name="Babar A."/>
            <person name="Rosenke K."/>
        </authorList>
    </citation>
    <scope>NUCLEOTIDE SEQUENCE</scope>
    <source>
        <strain evidence="2">92-2</strain>
    </source>
</reference>
<dbReference type="GO" id="GO:0016787">
    <property type="term" value="F:hydrolase activity"/>
    <property type="evidence" value="ECO:0007669"/>
    <property type="project" value="UniProtKB-KW"/>
</dbReference>
<dbReference type="EMBL" id="FLUP01000002">
    <property type="protein sequence ID" value="SBW12407.1"/>
    <property type="molecule type" value="Genomic_DNA"/>
</dbReference>
<accession>A0A212KL75</accession>
<proteinExistence type="predicted"/>
<dbReference type="Pfam" id="PF01966">
    <property type="entry name" value="HD"/>
    <property type="match status" value="1"/>
</dbReference>
<dbReference type="SUPFAM" id="SSF109604">
    <property type="entry name" value="HD-domain/PDEase-like"/>
    <property type="match status" value="1"/>
</dbReference>
<protein>
    <submittedName>
        <fullName evidence="2">Metal dependent phosphohydrolase</fullName>
    </submittedName>
</protein>
<keyword evidence="2" id="KW-0378">Hydrolase</keyword>
<evidence type="ECO:0000313" key="2">
    <source>
        <dbReference type="EMBL" id="SBW12407.1"/>
    </source>
</evidence>
<organism evidence="2">
    <name type="scientific">uncultured Desulfovibrio sp</name>
    <dbReference type="NCBI Taxonomy" id="167968"/>
    <lineage>
        <taxon>Bacteria</taxon>
        <taxon>Pseudomonadati</taxon>
        <taxon>Thermodesulfobacteriota</taxon>
        <taxon>Desulfovibrionia</taxon>
        <taxon>Desulfovibrionales</taxon>
        <taxon>Desulfovibrionaceae</taxon>
        <taxon>Desulfovibrio</taxon>
        <taxon>environmental samples</taxon>
    </lineage>
</organism>
<dbReference type="PANTHER" id="PTHR38659">
    <property type="entry name" value="METAL-DEPENDENT PHOSPHOHYDROLASE"/>
    <property type="match status" value="1"/>
</dbReference>
<dbReference type="InterPro" id="IPR006674">
    <property type="entry name" value="HD_domain"/>
</dbReference>
<dbReference type="Gene3D" id="1.10.3210.10">
    <property type="entry name" value="Hypothetical protein af1432"/>
    <property type="match status" value="1"/>
</dbReference>
<name>A0A212KL75_9BACT</name>
<sequence length="186" mass="19901">MIERQSALALLAEQKTPPSLLQHALASEAIMRALAQHFGENEDLWGLTGLLHDLDYPATAENASRHGLDTAEMLTGQLPDEALTAIRAHNAEMNGAAGPASRFDYALRCGETVTGLISAAALMRPTGMEGMEVKSIKKKMKDKAFAASVCRDNIRQCAEAGLELDAFLALSIEAMRAHAAELGLSK</sequence>
<feature type="domain" description="HD" evidence="1">
    <location>
        <begin position="21"/>
        <end position="102"/>
    </location>
</feature>
<gene>
    <name evidence="2" type="ORF">KM92DES2_20488</name>
</gene>
<dbReference type="AlphaFoldDB" id="A0A212KL75"/>